<dbReference type="InterPro" id="IPR036688">
    <property type="entry name" value="MoeA_C_domain_IV_sf"/>
</dbReference>
<evidence type="ECO:0000256" key="5">
    <source>
        <dbReference type="ARBA" id="ARBA00023150"/>
    </source>
</evidence>
<dbReference type="SUPFAM" id="SSF63882">
    <property type="entry name" value="MoeA N-terminal region -like"/>
    <property type="match status" value="1"/>
</dbReference>
<keyword evidence="5 7" id="KW-0501">Molybdenum cofactor biosynthesis</keyword>
<dbReference type="Gene3D" id="2.170.190.11">
    <property type="entry name" value="Molybdopterin biosynthesis moea protein, domain 3"/>
    <property type="match status" value="1"/>
</dbReference>
<evidence type="ECO:0000256" key="7">
    <source>
        <dbReference type="RuleBase" id="RU365090"/>
    </source>
</evidence>
<dbReference type="GO" id="GO:0061599">
    <property type="term" value="F:molybdopterin molybdotransferase activity"/>
    <property type="evidence" value="ECO:0007669"/>
    <property type="project" value="UniProtKB-UniRule"/>
</dbReference>
<sequence>MPEPEHGAEPEASVEEHLARVLAAVSPLPAFPQPLMDALGLAVAEDVEATSPLPGFDAAAMDGYAVRAVDVAHAGDPDPAVLPVVGEVAAGRATLTATAPGTAVRIMTGGRMPVGTDTVVPQEWTDRGAAQVRISRSPEPGQHVRLRGEDVEPGDLLVEEGTVLGPRHLGLLAAAGRAAVRVRPRPRVVVLSTGSELREVGSQLGHDSVFDANSFLLAAAARRAGALAYRVGIVPDDPRAFTEALSDQLVRADLVVTTGGIGEGDHDVVKEALEGGRAARSGALPGEVHFGSVALQPGRPQGLGQVGEDRVPLLALPGNPVAAYVSCEVFVLPAIRRLMGVVPYARPTVRARLTHGVQVRAGRRQYLRAEHAEEHGVARVTPLQGRGSHLVGDLAAANALVVVPEETTHVEAGQAVDVLLLDQEAW</sequence>
<dbReference type="UniPathway" id="UPA00344"/>
<dbReference type="EMBL" id="JACCAC010000001">
    <property type="protein sequence ID" value="NYG56989.1"/>
    <property type="molecule type" value="Genomic_DNA"/>
</dbReference>
<evidence type="ECO:0000256" key="4">
    <source>
        <dbReference type="ARBA" id="ARBA00022505"/>
    </source>
</evidence>
<dbReference type="SUPFAM" id="SSF53218">
    <property type="entry name" value="Molybdenum cofactor biosynthesis proteins"/>
    <property type="match status" value="1"/>
</dbReference>
<dbReference type="Gene3D" id="2.40.340.10">
    <property type="entry name" value="MoeA, C-terminal, domain IV"/>
    <property type="match status" value="1"/>
</dbReference>
<evidence type="ECO:0000313" key="9">
    <source>
        <dbReference type="EMBL" id="NYG56989.1"/>
    </source>
</evidence>
<dbReference type="InterPro" id="IPR005111">
    <property type="entry name" value="MoeA_C_domain_IV"/>
</dbReference>
<dbReference type="InterPro" id="IPR038987">
    <property type="entry name" value="MoeA-like"/>
</dbReference>
<dbReference type="Gene3D" id="3.40.980.10">
    <property type="entry name" value="MoaB/Mog-like domain"/>
    <property type="match status" value="1"/>
</dbReference>
<dbReference type="SUPFAM" id="SSF63867">
    <property type="entry name" value="MoeA C-terminal domain-like"/>
    <property type="match status" value="1"/>
</dbReference>
<accession>A0A7Y9RXA0</accession>
<keyword evidence="10" id="KW-1185">Reference proteome</keyword>
<dbReference type="RefSeq" id="WP_179519151.1">
    <property type="nucleotide sequence ID" value="NZ_JACCAC010000001.1"/>
</dbReference>
<dbReference type="Proteomes" id="UP000544110">
    <property type="component" value="Unassembled WGS sequence"/>
</dbReference>
<proteinExistence type="inferred from homology"/>
<organism evidence="9 10">
    <name type="scientific">Nocardioides perillae</name>
    <dbReference type="NCBI Taxonomy" id="1119534"/>
    <lineage>
        <taxon>Bacteria</taxon>
        <taxon>Bacillati</taxon>
        <taxon>Actinomycetota</taxon>
        <taxon>Actinomycetes</taxon>
        <taxon>Propionibacteriales</taxon>
        <taxon>Nocardioidaceae</taxon>
        <taxon>Nocardioides</taxon>
    </lineage>
</organism>
<reference evidence="9 10" key="1">
    <citation type="submission" date="2020-07" db="EMBL/GenBank/DDBJ databases">
        <title>Sequencing the genomes of 1000 actinobacteria strains.</title>
        <authorList>
            <person name="Klenk H.-P."/>
        </authorList>
    </citation>
    <scope>NUCLEOTIDE SEQUENCE [LARGE SCALE GENOMIC DNA]</scope>
    <source>
        <strain evidence="9 10">DSM 24552</strain>
    </source>
</reference>
<dbReference type="Pfam" id="PF00994">
    <property type="entry name" value="MoCF_biosynth"/>
    <property type="match status" value="1"/>
</dbReference>
<dbReference type="Pfam" id="PF03453">
    <property type="entry name" value="MoeA_N"/>
    <property type="match status" value="1"/>
</dbReference>
<evidence type="ECO:0000256" key="6">
    <source>
        <dbReference type="ARBA" id="ARBA00047317"/>
    </source>
</evidence>
<dbReference type="NCBIfam" id="NF045515">
    <property type="entry name" value="Glp_gephyrin"/>
    <property type="match status" value="1"/>
</dbReference>
<evidence type="ECO:0000256" key="1">
    <source>
        <dbReference type="ARBA" id="ARBA00002901"/>
    </source>
</evidence>
<evidence type="ECO:0000256" key="2">
    <source>
        <dbReference type="ARBA" id="ARBA00005046"/>
    </source>
</evidence>
<dbReference type="InterPro" id="IPR036135">
    <property type="entry name" value="MoeA_linker/N_sf"/>
</dbReference>
<dbReference type="SMART" id="SM00852">
    <property type="entry name" value="MoCF_biosynth"/>
    <property type="match status" value="1"/>
</dbReference>
<dbReference type="Gene3D" id="3.90.105.10">
    <property type="entry name" value="Molybdopterin biosynthesis moea protein, domain 2"/>
    <property type="match status" value="1"/>
</dbReference>
<dbReference type="GO" id="GO:0006777">
    <property type="term" value="P:Mo-molybdopterin cofactor biosynthetic process"/>
    <property type="evidence" value="ECO:0007669"/>
    <property type="project" value="UniProtKB-UniRule"/>
</dbReference>
<dbReference type="EC" id="2.10.1.1" evidence="7"/>
<comment type="cofactor">
    <cofactor evidence="7">
        <name>Mg(2+)</name>
        <dbReference type="ChEBI" id="CHEBI:18420"/>
    </cofactor>
</comment>
<keyword evidence="4 7" id="KW-0500">Molybdenum</keyword>
<dbReference type="GO" id="GO:0046872">
    <property type="term" value="F:metal ion binding"/>
    <property type="evidence" value="ECO:0007669"/>
    <property type="project" value="UniProtKB-UniRule"/>
</dbReference>
<dbReference type="NCBIfam" id="TIGR00177">
    <property type="entry name" value="molyb_syn"/>
    <property type="match status" value="1"/>
</dbReference>
<gene>
    <name evidence="9" type="ORF">BJ989_003293</name>
</gene>
<dbReference type="AlphaFoldDB" id="A0A7Y9RXA0"/>
<comment type="similarity">
    <text evidence="3 7">Belongs to the MoeA family.</text>
</comment>
<comment type="catalytic activity">
    <reaction evidence="6">
        <text>adenylyl-molybdopterin + molybdate = Mo-molybdopterin + AMP + H(+)</text>
        <dbReference type="Rhea" id="RHEA:35047"/>
        <dbReference type="ChEBI" id="CHEBI:15378"/>
        <dbReference type="ChEBI" id="CHEBI:36264"/>
        <dbReference type="ChEBI" id="CHEBI:62727"/>
        <dbReference type="ChEBI" id="CHEBI:71302"/>
        <dbReference type="ChEBI" id="CHEBI:456215"/>
        <dbReference type="EC" id="2.10.1.1"/>
    </reaction>
</comment>
<comment type="pathway">
    <text evidence="2 7">Cofactor biosynthesis; molybdopterin biosynthesis.</text>
</comment>
<dbReference type="InterPro" id="IPR005110">
    <property type="entry name" value="MoeA_linker/N"/>
</dbReference>
<comment type="caution">
    <text evidence="9">The sequence shown here is derived from an EMBL/GenBank/DDBJ whole genome shotgun (WGS) entry which is preliminary data.</text>
</comment>
<protein>
    <recommendedName>
        <fullName evidence="7">Molybdopterin molybdenumtransferase</fullName>
        <ecNumber evidence="7">2.10.1.1</ecNumber>
    </recommendedName>
</protein>
<keyword evidence="7" id="KW-0460">Magnesium</keyword>
<dbReference type="CDD" id="cd00887">
    <property type="entry name" value="MoeA"/>
    <property type="match status" value="1"/>
</dbReference>
<comment type="function">
    <text evidence="1 7">Catalyzes the insertion of molybdate into adenylated molybdopterin with the concomitant release of AMP.</text>
</comment>
<keyword evidence="7 9" id="KW-0808">Transferase</keyword>
<feature type="domain" description="MoaB/Mog" evidence="8">
    <location>
        <begin position="189"/>
        <end position="337"/>
    </location>
</feature>
<dbReference type="GO" id="GO:0005829">
    <property type="term" value="C:cytosol"/>
    <property type="evidence" value="ECO:0007669"/>
    <property type="project" value="TreeGrafter"/>
</dbReference>
<dbReference type="InterPro" id="IPR036425">
    <property type="entry name" value="MoaB/Mog-like_dom_sf"/>
</dbReference>
<evidence type="ECO:0000256" key="3">
    <source>
        <dbReference type="ARBA" id="ARBA00010763"/>
    </source>
</evidence>
<evidence type="ECO:0000313" key="10">
    <source>
        <dbReference type="Proteomes" id="UP000544110"/>
    </source>
</evidence>
<dbReference type="InterPro" id="IPR001453">
    <property type="entry name" value="MoaB/Mog_dom"/>
</dbReference>
<evidence type="ECO:0000259" key="8">
    <source>
        <dbReference type="SMART" id="SM00852"/>
    </source>
</evidence>
<dbReference type="PANTHER" id="PTHR10192:SF5">
    <property type="entry name" value="GEPHYRIN"/>
    <property type="match status" value="1"/>
</dbReference>
<keyword evidence="7" id="KW-0479">Metal-binding</keyword>
<name>A0A7Y9RXA0_9ACTN</name>
<dbReference type="Pfam" id="PF03454">
    <property type="entry name" value="MoeA_C"/>
    <property type="match status" value="1"/>
</dbReference>
<dbReference type="PANTHER" id="PTHR10192">
    <property type="entry name" value="MOLYBDOPTERIN BIOSYNTHESIS PROTEIN"/>
    <property type="match status" value="1"/>
</dbReference>